<proteinExistence type="predicted"/>
<accession>A0A0E9WLN6</accession>
<reference evidence="1" key="2">
    <citation type="journal article" date="2015" name="Fish Shellfish Immunol.">
        <title>Early steps in the European eel (Anguilla anguilla)-Vibrio vulnificus interaction in the gills: Role of the RtxA13 toxin.</title>
        <authorList>
            <person name="Callol A."/>
            <person name="Pajuelo D."/>
            <person name="Ebbesson L."/>
            <person name="Teles M."/>
            <person name="MacKenzie S."/>
            <person name="Amaro C."/>
        </authorList>
    </citation>
    <scope>NUCLEOTIDE SEQUENCE</scope>
</reference>
<organism evidence="1">
    <name type="scientific">Anguilla anguilla</name>
    <name type="common">European freshwater eel</name>
    <name type="synonym">Muraena anguilla</name>
    <dbReference type="NCBI Taxonomy" id="7936"/>
    <lineage>
        <taxon>Eukaryota</taxon>
        <taxon>Metazoa</taxon>
        <taxon>Chordata</taxon>
        <taxon>Craniata</taxon>
        <taxon>Vertebrata</taxon>
        <taxon>Euteleostomi</taxon>
        <taxon>Actinopterygii</taxon>
        <taxon>Neopterygii</taxon>
        <taxon>Teleostei</taxon>
        <taxon>Anguilliformes</taxon>
        <taxon>Anguillidae</taxon>
        <taxon>Anguilla</taxon>
    </lineage>
</organism>
<protein>
    <submittedName>
        <fullName evidence="1">Uncharacterized protein</fullName>
    </submittedName>
</protein>
<reference evidence="1" key="1">
    <citation type="submission" date="2014-11" db="EMBL/GenBank/DDBJ databases">
        <authorList>
            <person name="Amaro Gonzalez C."/>
        </authorList>
    </citation>
    <scope>NUCLEOTIDE SEQUENCE</scope>
</reference>
<dbReference type="EMBL" id="GBXM01017278">
    <property type="protein sequence ID" value="JAH91299.1"/>
    <property type="molecule type" value="Transcribed_RNA"/>
</dbReference>
<name>A0A0E9WLN6_ANGAN</name>
<evidence type="ECO:0000313" key="1">
    <source>
        <dbReference type="EMBL" id="JAH91299.1"/>
    </source>
</evidence>
<sequence>MDKNCVGLEKSEQILKLYSEKLKAQMCIAGRLNLDLSSMACILYPILCAQQWGRKNGVFFCTSKFYSRTIKKTKNNPPLVGGTHTYNLRLVPSQTYQKMLVLIDSMTVLLTLLF</sequence>
<dbReference type="AlphaFoldDB" id="A0A0E9WLN6"/>